<evidence type="ECO:0000313" key="4">
    <source>
        <dbReference type="Proteomes" id="UP000318834"/>
    </source>
</evidence>
<evidence type="ECO:0000256" key="1">
    <source>
        <dbReference type="SAM" id="SignalP"/>
    </source>
</evidence>
<dbReference type="Pfam" id="PF18914">
    <property type="entry name" value="DUF5666"/>
    <property type="match status" value="1"/>
</dbReference>
<evidence type="ECO:0000259" key="2">
    <source>
        <dbReference type="Pfam" id="PF18914"/>
    </source>
</evidence>
<dbReference type="InterPro" id="IPR043724">
    <property type="entry name" value="DUF5666"/>
</dbReference>
<accession>A0A537IRI6</accession>
<evidence type="ECO:0000313" key="3">
    <source>
        <dbReference type="EMBL" id="TMI73953.1"/>
    </source>
</evidence>
<dbReference type="AlphaFoldDB" id="A0A537IRI6"/>
<dbReference type="EMBL" id="VBAP01000060">
    <property type="protein sequence ID" value="TMI73953.1"/>
    <property type="molecule type" value="Genomic_DNA"/>
</dbReference>
<dbReference type="Proteomes" id="UP000318834">
    <property type="component" value="Unassembled WGS sequence"/>
</dbReference>
<keyword evidence="1" id="KW-0732">Signal</keyword>
<reference evidence="3 4" key="1">
    <citation type="journal article" date="2019" name="Nat. Microbiol.">
        <title>Mediterranean grassland soil C-N compound turnover is dependent on rainfall and depth, and is mediated by genomically divergent microorganisms.</title>
        <authorList>
            <person name="Diamond S."/>
            <person name="Andeer P.F."/>
            <person name="Li Z."/>
            <person name="Crits-Christoph A."/>
            <person name="Burstein D."/>
            <person name="Anantharaman K."/>
            <person name="Lane K.R."/>
            <person name="Thomas B.C."/>
            <person name="Pan C."/>
            <person name="Northen T.R."/>
            <person name="Banfield J.F."/>
        </authorList>
    </citation>
    <scope>NUCLEOTIDE SEQUENCE [LARGE SCALE GENOMIC DNA]</scope>
    <source>
        <strain evidence="3">NP_8</strain>
    </source>
</reference>
<sequence length="191" mass="19978">MVTAVAAVGLFLSPVVLAAPGPSTQAEGTIAAVEMGTVAVATNSGSQVRVAVTGDTVVIQRKSVTLEGIKPNDFVGVTARREADGSLTAISINIFPPEFKGRVREAQFPMDTGNIMTNATVFQNVRRVEGRTLYLKLGDGSVIIAVPNDAQVFRLTVIKFSDLRPGMHVVVRGTTGSDGNPVAVTITVDAQ</sequence>
<name>A0A537IRI6_9BACT</name>
<gene>
    <name evidence="3" type="ORF">E6H05_08280</name>
</gene>
<comment type="caution">
    <text evidence="3">The sequence shown here is derived from an EMBL/GenBank/DDBJ whole genome shotgun (WGS) entry which is preliminary data.</text>
</comment>
<proteinExistence type="predicted"/>
<feature type="domain" description="DUF5666" evidence="2">
    <location>
        <begin position="27"/>
        <end position="92"/>
    </location>
</feature>
<organism evidence="3 4">
    <name type="scientific">Candidatus Segetimicrobium genomatis</name>
    <dbReference type="NCBI Taxonomy" id="2569760"/>
    <lineage>
        <taxon>Bacteria</taxon>
        <taxon>Bacillati</taxon>
        <taxon>Candidatus Sysuimicrobiota</taxon>
        <taxon>Candidatus Sysuimicrobiia</taxon>
        <taxon>Candidatus Sysuimicrobiales</taxon>
        <taxon>Candidatus Segetimicrobiaceae</taxon>
        <taxon>Candidatus Segetimicrobium</taxon>
    </lineage>
</organism>
<feature type="signal peptide" evidence="1">
    <location>
        <begin position="1"/>
        <end position="18"/>
    </location>
</feature>
<feature type="chain" id="PRO_5021942498" description="DUF5666 domain-containing protein" evidence="1">
    <location>
        <begin position="19"/>
        <end position="191"/>
    </location>
</feature>
<protein>
    <recommendedName>
        <fullName evidence="2">DUF5666 domain-containing protein</fullName>
    </recommendedName>
</protein>